<accession>A0A6V7X598</accession>
<feature type="transmembrane region" description="Helical" evidence="1">
    <location>
        <begin position="94"/>
        <end position="113"/>
    </location>
</feature>
<feature type="transmembrane region" description="Helical" evidence="1">
    <location>
        <begin position="133"/>
        <end position="156"/>
    </location>
</feature>
<organism evidence="2 3">
    <name type="scientific">Meloidogyne enterolobii</name>
    <name type="common">Root-knot nematode worm</name>
    <name type="synonym">Meloidogyne mayaguensis</name>
    <dbReference type="NCBI Taxonomy" id="390850"/>
    <lineage>
        <taxon>Eukaryota</taxon>
        <taxon>Metazoa</taxon>
        <taxon>Ecdysozoa</taxon>
        <taxon>Nematoda</taxon>
        <taxon>Chromadorea</taxon>
        <taxon>Rhabditida</taxon>
        <taxon>Tylenchina</taxon>
        <taxon>Tylenchomorpha</taxon>
        <taxon>Tylenchoidea</taxon>
        <taxon>Meloidogynidae</taxon>
        <taxon>Meloidogyninae</taxon>
        <taxon>Meloidogyne</taxon>
    </lineage>
</organism>
<reference evidence="2 3" key="1">
    <citation type="submission" date="2020-08" db="EMBL/GenBank/DDBJ databases">
        <authorList>
            <person name="Koutsovoulos G."/>
            <person name="Danchin GJ E."/>
        </authorList>
    </citation>
    <scope>NUCLEOTIDE SEQUENCE [LARGE SCALE GENOMIC DNA]</scope>
</reference>
<dbReference type="EMBL" id="CAJEWN010001116">
    <property type="protein sequence ID" value="CAD2194464.1"/>
    <property type="molecule type" value="Genomic_DNA"/>
</dbReference>
<proteinExistence type="predicted"/>
<evidence type="ECO:0000313" key="3">
    <source>
        <dbReference type="Proteomes" id="UP000580250"/>
    </source>
</evidence>
<protein>
    <submittedName>
        <fullName evidence="2">Uncharacterized protein</fullName>
    </submittedName>
</protein>
<keyword evidence="1" id="KW-1133">Transmembrane helix</keyword>
<dbReference type="Proteomes" id="UP000580250">
    <property type="component" value="Unassembled WGS sequence"/>
</dbReference>
<sequence>MAKENDPFKCLRCVSIAVGIWNIVYCFIQFGLLGWQVQVVKEWQWHWENRELPATGAIDQYQARFPGLYARYTETPESRKINGNLAANKENRNFFLYSALYAIVLICLGLAIFHLPNSVAMLYGCNKSFPNWIFPWFFTSIPLIILCTVYSVLWWSGDIFAEQLTFSVFEFIISLAANGIGVVLVFLYYQRLRGKLLSERTDNGYKLPSINENNISSTRRSRIKNKRKLKNNLNFEEKQQLPPWIKSLPNKPPKAIERKLRRKERKEMELGRRYEMKRRKNNLLHSLNQINNLHFHMQIYFDLFLYKRSPDVIIQFSFLILFLLFTFCLYFDP</sequence>
<evidence type="ECO:0000256" key="1">
    <source>
        <dbReference type="SAM" id="Phobius"/>
    </source>
</evidence>
<feature type="transmembrane region" description="Helical" evidence="1">
    <location>
        <begin position="168"/>
        <end position="189"/>
    </location>
</feature>
<dbReference type="PANTHER" id="PTHR36694:SF8">
    <property type="entry name" value="MARVEL DOMAIN-CONTAINING PROTEIN"/>
    <property type="match status" value="1"/>
</dbReference>
<dbReference type="OrthoDB" id="5830419at2759"/>
<dbReference type="PANTHER" id="PTHR36694">
    <property type="entry name" value="PASIFLORA 1, ISOFORM A-RELATED"/>
    <property type="match status" value="1"/>
</dbReference>
<gene>
    <name evidence="2" type="ORF">MENT_LOCUS47483</name>
</gene>
<comment type="caution">
    <text evidence="2">The sequence shown here is derived from an EMBL/GenBank/DDBJ whole genome shotgun (WGS) entry which is preliminary data.</text>
</comment>
<feature type="transmembrane region" description="Helical" evidence="1">
    <location>
        <begin position="12"/>
        <end position="35"/>
    </location>
</feature>
<keyword evidence="1" id="KW-0472">Membrane</keyword>
<keyword evidence="1" id="KW-0812">Transmembrane</keyword>
<feature type="transmembrane region" description="Helical" evidence="1">
    <location>
        <begin position="313"/>
        <end position="331"/>
    </location>
</feature>
<name>A0A6V7X598_MELEN</name>
<dbReference type="AlphaFoldDB" id="A0A6V7X598"/>
<evidence type="ECO:0000313" key="2">
    <source>
        <dbReference type="EMBL" id="CAD2194464.1"/>
    </source>
</evidence>